<reference evidence="2 3" key="1">
    <citation type="submission" date="2016-03" db="EMBL/GenBank/DDBJ databases">
        <authorList>
            <person name="Ploux O."/>
        </authorList>
    </citation>
    <scope>NUCLEOTIDE SEQUENCE [LARGE SCALE GENOMIC DNA]</scope>
    <source>
        <strain evidence="2 3">R-45363</strain>
    </source>
</reference>
<keyword evidence="1" id="KW-1133">Transmembrane helix</keyword>
<evidence type="ECO:0000313" key="2">
    <source>
        <dbReference type="EMBL" id="OAI01589.1"/>
    </source>
</evidence>
<name>A0A177M9W2_METMH</name>
<gene>
    <name evidence="2" type="ORF">A1332_17045</name>
</gene>
<feature type="transmembrane region" description="Helical" evidence="1">
    <location>
        <begin position="175"/>
        <end position="199"/>
    </location>
</feature>
<evidence type="ECO:0000256" key="1">
    <source>
        <dbReference type="SAM" id="Phobius"/>
    </source>
</evidence>
<dbReference type="Pfam" id="PF03929">
    <property type="entry name" value="PepSY_TM"/>
    <property type="match status" value="1"/>
</dbReference>
<feature type="transmembrane region" description="Helical" evidence="1">
    <location>
        <begin position="375"/>
        <end position="396"/>
    </location>
</feature>
<protein>
    <submittedName>
        <fullName evidence="2">Peptidase</fullName>
    </submittedName>
</protein>
<feature type="transmembrane region" description="Helical" evidence="1">
    <location>
        <begin position="34"/>
        <end position="58"/>
    </location>
</feature>
<sequence>MSTNRYQAASTVRKEPKNPSLSRLKFRRQRWLTVHLWLGLTLGLLLAIYGVTGSILVFHPEIDEWLLPDMLTVEVPMDAEYRPLAAIFATGKAAMPPQAKHNFATYPRNAEAAFKLNFSVPSADGMERWLVGVDPYTAQATGKQLQGRSNDWLPRTFIGLIFELHYALLIPSEEVSSIVVGISAALLIISTLTGLLVWWPLTGHWRNALTFKANAGKVRFNYDLHKVSGFYTLLVMVPVLFSGVYMVLPHNVVPVLELFSPVTYRYWFQSTPPAPSAPAIGMDKAVETAMQRYPTGRPHWIYGAPQSTQTYTICQDGVDAPGSILQRRCTVIDRYSSKILDLDDPSLPTVTAGEVFTHWQWPLHSGQAFGMPGRILVFITGLACPVLFVTGVIRWLQKRRGNRLPAKINRHPVRVK</sequence>
<dbReference type="InterPro" id="IPR005625">
    <property type="entry name" value="PepSY-ass_TM"/>
</dbReference>
<keyword evidence="1" id="KW-0812">Transmembrane</keyword>
<accession>A0A177M9W2</accession>
<dbReference type="RefSeq" id="WP_064009408.1">
    <property type="nucleotide sequence ID" value="NZ_LUUG01000088.1"/>
</dbReference>
<dbReference type="OrthoDB" id="5294804at2"/>
<feature type="transmembrane region" description="Helical" evidence="1">
    <location>
        <begin position="229"/>
        <end position="248"/>
    </location>
</feature>
<dbReference type="EMBL" id="LUUG01000088">
    <property type="protein sequence ID" value="OAI01589.1"/>
    <property type="molecule type" value="Genomic_DNA"/>
</dbReference>
<dbReference type="PANTHER" id="PTHR34219">
    <property type="entry name" value="IRON-REGULATED INNER MEMBRANE PROTEIN-RELATED"/>
    <property type="match status" value="1"/>
</dbReference>
<evidence type="ECO:0000313" key="3">
    <source>
        <dbReference type="Proteomes" id="UP000078090"/>
    </source>
</evidence>
<keyword evidence="1" id="KW-0472">Membrane</keyword>
<proteinExistence type="predicted"/>
<dbReference type="Proteomes" id="UP000078090">
    <property type="component" value="Unassembled WGS sequence"/>
</dbReference>
<comment type="caution">
    <text evidence="2">The sequence shown here is derived from an EMBL/GenBank/DDBJ whole genome shotgun (WGS) entry which is preliminary data.</text>
</comment>
<organism evidence="2 3">
    <name type="scientific">Methylomonas methanica</name>
    <dbReference type="NCBI Taxonomy" id="421"/>
    <lineage>
        <taxon>Bacteria</taxon>
        <taxon>Pseudomonadati</taxon>
        <taxon>Pseudomonadota</taxon>
        <taxon>Gammaproteobacteria</taxon>
        <taxon>Methylococcales</taxon>
        <taxon>Methylococcaceae</taxon>
        <taxon>Methylomonas</taxon>
    </lineage>
</organism>
<dbReference type="AlphaFoldDB" id="A0A177M9W2"/>